<comment type="similarity">
    <text evidence="3">Belongs to the UPF0400 (RTT103) family.</text>
</comment>
<dbReference type="GO" id="GO:0097550">
    <property type="term" value="C:transcription preinitiation complex"/>
    <property type="evidence" value="ECO:0007669"/>
    <property type="project" value="UniProtKB-ARBA"/>
</dbReference>
<feature type="region of interest" description="Disordered" evidence="5">
    <location>
        <begin position="132"/>
        <end position="158"/>
    </location>
</feature>
<dbReference type="GO" id="GO:0005654">
    <property type="term" value="C:nucleoplasm"/>
    <property type="evidence" value="ECO:0007669"/>
    <property type="project" value="UniProtKB-ARBA"/>
</dbReference>
<dbReference type="InterPro" id="IPR032337">
    <property type="entry name" value="RPRD1A/B_C"/>
</dbReference>
<reference evidence="7" key="1">
    <citation type="submission" date="2015-11" db="EMBL/GenBank/DDBJ databases">
        <title>De novo transcriptome assembly of four potential Pierce s Disease insect vectors from Arizona vineyards.</title>
        <authorList>
            <person name="Tassone E.E."/>
        </authorList>
    </citation>
    <scope>NUCLEOTIDE SEQUENCE</scope>
</reference>
<keyword evidence="4" id="KW-0175">Coiled coil</keyword>
<feature type="coiled-coil region" evidence="4">
    <location>
        <begin position="271"/>
        <end position="305"/>
    </location>
</feature>
<protein>
    <recommendedName>
        <fullName evidence="6">CID domain-containing protein</fullName>
    </recommendedName>
</protein>
<keyword evidence="2" id="KW-0539">Nucleus</keyword>
<evidence type="ECO:0000256" key="5">
    <source>
        <dbReference type="SAM" id="MobiDB-lite"/>
    </source>
</evidence>
<dbReference type="PANTHER" id="PTHR12460:SF0">
    <property type="entry name" value="CID DOMAIN-CONTAINING PROTEIN-RELATED"/>
    <property type="match status" value="1"/>
</dbReference>
<dbReference type="FunFam" id="1.25.40.90:FF:000007">
    <property type="entry name" value="Regulation of nuclear pre-mRNA domain-containing protein 1B"/>
    <property type="match status" value="1"/>
</dbReference>
<sequence length="333" mass="37855">MAGFTETALSKKLDDLNASQQSIQTLSLWLIHHRKHHEAIVRMWSKEIQKGEEGRQLTLMYLANDVIQNSKKKGPEYGREFGTVLKKAFEMVGQKMQGDKTKKSINRLLDVWEERGVYSRSQIAEFRRAFRNEVKEDTPPPKKKSRASNGVSRRKAEKVMEVKVEGKKEVRVTLSPQMPVGDPPEPEELIKALQELENSASSDAIVREKIASLPPEVSEVNLLAKLEDKGAAERLAAQVNDAVTLLSEYNTRLANEMEDRRRVAQMLHDFTQAQRDLLTQAENTLEEYMEKLQKVKQVRQEVRSHMRNLPDITQSTTGGLAPLPSAGDLFRLV</sequence>
<dbReference type="Gene3D" id="6.10.250.2560">
    <property type="match status" value="1"/>
</dbReference>
<evidence type="ECO:0000256" key="1">
    <source>
        <dbReference type="ARBA" id="ARBA00004123"/>
    </source>
</evidence>
<feature type="compositionally biased region" description="Basic residues" evidence="5">
    <location>
        <begin position="141"/>
        <end position="156"/>
    </location>
</feature>
<dbReference type="GO" id="GO:0031124">
    <property type="term" value="P:mRNA 3'-end processing"/>
    <property type="evidence" value="ECO:0007669"/>
    <property type="project" value="TreeGrafter"/>
</dbReference>
<dbReference type="SUPFAM" id="SSF48464">
    <property type="entry name" value="ENTH/VHS domain"/>
    <property type="match status" value="1"/>
</dbReference>
<dbReference type="Pfam" id="PF04818">
    <property type="entry name" value="CID"/>
    <property type="match status" value="1"/>
</dbReference>
<dbReference type="Gene3D" id="1.25.40.90">
    <property type="match status" value="1"/>
</dbReference>
<dbReference type="GO" id="GO:0042802">
    <property type="term" value="F:identical protein binding"/>
    <property type="evidence" value="ECO:0007669"/>
    <property type="project" value="UniProtKB-ARBA"/>
</dbReference>
<gene>
    <name evidence="7" type="ORF">g.8907</name>
</gene>
<dbReference type="InterPro" id="IPR008942">
    <property type="entry name" value="ENTH_VHS"/>
</dbReference>
<dbReference type="SMART" id="SM00582">
    <property type="entry name" value="RPR"/>
    <property type="match status" value="1"/>
</dbReference>
<organism evidence="7">
    <name type="scientific">Graphocephala atropunctata</name>
    <dbReference type="NCBI Taxonomy" id="36148"/>
    <lineage>
        <taxon>Eukaryota</taxon>
        <taxon>Metazoa</taxon>
        <taxon>Ecdysozoa</taxon>
        <taxon>Arthropoda</taxon>
        <taxon>Hexapoda</taxon>
        <taxon>Insecta</taxon>
        <taxon>Pterygota</taxon>
        <taxon>Neoptera</taxon>
        <taxon>Paraneoptera</taxon>
        <taxon>Hemiptera</taxon>
        <taxon>Auchenorrhyncha</taxon>
        <taxon>Membracoidea</taxon>
        <taxon>Cicadellidae</taxon>
        <taxon>Cicadellinae</taxon>
        <taxon>Cicadellini</taxon>
        <taxon>Graphocephala</taxon>
    </lineage>
</organism>
<evidence type="ECO:0000256" key="2">
    <source>
        <dbReference type="ARBA" id="ARBA00023242"/>
    </source>
</evidence>
<dbReference type="AlphaFoldDB" id="A0A1B6LCA5"/>
<evidence type="ECO:0000256" key="3">
    <source>
        <dbReference type="ARBA" id="ARBA00034310"/>
    </source>
</evidence>
<comment type="subcellular location">
    <subcellularLocation>
        <location evidence="1">Nucleus</location>
    </subcellularLocation>
</comment>
<feature type="domain" description="CID" evidence="6">
    <location>
        <begin position="1"/>
        <end position="134"/>
    </location>
</feature>
<dbReference type="Pfam" id="PF16566">
    <property type="entry name" value="CREPT"/>
    <property type="match status" value="1"/>
</dbReference>
<dbReference type="GO" id="GO:0000993">
    <property type="term" value="F:RNA polymerase II complex binding"/>
    <property type="evidence" value="ECO:0007669"/>
    <property type="project" value="TreeGrafter"/>
</dbReference>
<dbReference type="PROSITE" id="PS51391">
    <property type="entry name" value="CID"/>
    <property type="match status" value="1"/>
</dbReference>
<dbReference type="CDD" id="cd17002">
    <property type="entry name" value="CID_RPRD1"/>
    <property type="match status" value="1"/>
</dbReference>
<evidence type="ECO:0000313" key="7">
    <source>
        <dbReference type="EMBL" id="JAT21328.1"/>
    </source>
</evidence>
<dbReference type="EMBL" id="GEBQ01018649">
    <property type="protein sequence ID" value="JAT21328.1"/>
    <property type="molecule type" value="Transcribed_RNA"/>
</dbReference>
<proteinExistence type="inferred from homology"/>
<evidence type="ECO:0000256" key="4">
    <source>
        <dbReference type="SAM" id="Coils"/>
    </source>
</evidence>
<accession>A0A1B6LCA5</accession>
<dbReference type="InterPro" id="IPR006569">
    <property type="entry name" value="CID_dom"/>
</dbReference>
<dbReference type="GO" id="GO:0001111">
    <property type="term" value="P:RNA polymerase II promoter clearance"/>
    <property type="evidence" value="ECO:0007669"/>
    <property type="project" value="UniProtKB-ARBA"/>
</dbReference>
<name>A0A1B6LCA5_9HEMI</name>
<evidence type="ECO:0000259" key="6">
    <source>
        <dbReference type="PROSITE" id="PS51391"/>
    </source>
</evidence>
<dbReference type="PANTHER" id="PTHR12460">
    <property type="entry name" value="CYCLIN-DEPENDENT KINASE INHIBITOR-RELATED PROTEIN"/>
    <property type="match status" value="1"/>
</dbReference>